<feature type="transmembrane region" description="Helical" evidence="8">
    <location>
        <begin position="260"/>
        <end position="283"/>
    </location>
</feature>
<dbReference type="InterPro" id="IPR011527">
    <property type="entry name" value="ABC1_TM_dom"/>
</dbReference>
<dbReference type="STRING" id="1423719.FC66_GL000322"/>
<dbReference type="CDD" id="cd18544">
    <property type="entry name" value="ABC_6TM_TmrA_like"/>
    <property type="match status" value="1"/>
</dbReference>
<dbReference type="InterPro" id="IPR003593">
    <property type="entry name" value="AAA+_ATPase"/>
</dbReference>
<dbReference type="SMART" id="SM00382">
    <property type="entry name" value="AAA"/>
    <property type="match status" value="1"/>
</dbReference>
<evidence type="ECO:0000259" key="9">
    <source>
        <dbReference type="PROSITE" id="PS50893"/>
    </source>
</evidence>
<feature type="transmembrane region" description="Helical" evidence="8">
    <location>
        <begin position="177"/>
        <end position="195"/>
    </location>
</feature>
<keyword evidence="6 8" id="KW-1133">Transmembrane helix</keyword>
<evidence type="ECO:0000256" key="6">
    <source>
        <dbReference type="ARBA" id="ARBA00022989"/>
    </source>
</evidence>
<keyword evidence="5" id="KW-0067">ATP-binding</keyword>
<keyword evidence="7 8" id="KW-0472">Membrane</keyword>
<dbReference type="InterPro" id="IPR027417">
    <property type="entry name" value="P-loop_NTPase"/>
</dbReference>
<feature type="domain" description="ABC transporter" evidence="9">
    <location>
        <begin position="355"/>
        <end position="589"/>
    </location>
</feature>
<dbReference type="Proteomes" id="UP000051450">
    <property type="component" value="Unassembled WGS sequence"/>
</dbReference>
<feature type="domain" description="ABC transmembrane type-1" evidence="10">
    <location>
        <begin position="37"/>
        <end position="321"/>
    </location>
</feature>
<evidence type="ECO:0000256" key="8">
    <source>
        <dbReference type="SAM" id="Phobius"/>
    </source>
</evidence>
<comment type="subcellular location">
    <subcellularLocation>
        <location evidence="1">Cell membrane</location>
        <topology evidence="1">Multi-pass membrane protein</topology>
    </subcellularLocation>
</comment>
<dbReference type="GO" id="GO:0005886">
    <property type="term" value="C:plasma membrane"/>
    <property type="evidence" value="ECO:0007669"/>
    <property type="project" value="UniProtKB-SubCell"/>
</dbReference>
<dbReference type="RefSeq" id="WP_057973637.1">
    <property type="nucleotide sequence ID" value="NZ_AZDI01000001.1"/>
</dbReference>
<dbReference type="InterPro" id="IPR003439">
    <property type="entry name" value="ABC_transporter-like_ATP-bd"/>
</dbReference>
<evidence type="ECO:0000256" key="3">
    <source>
        <dbReference type="ARBA" id="ARBA00022692"/>
    </source>
</evidence>
<gene>
    <name evidence="11" type="ORF">FC66_GL000322</name>
</gene>
<dbReference type="PROSITE" id="PS00211">
    <property type="entry name" value="ABC_TRANSPORTER_1"/>
    <property type="match status" value="1"/>
</dbReference>
<dbReference type="InterPro" id="IPR036640">
    <property type="entry name" value="ABC1_TM_sf"/>
</dbReference>
<dbReference type="Gene3D" id="1.20.1560.10">
    <property type="entry name" value="ABC transporter type 1, transmembrane domain"/>
    <property type="match status" value="1"/>
</dbReference>
<dbReference type="PANTHER" id="PTHR43394:SF1">
    <property type="entry name" value="ATP-BINDING CASSETTE SUB-FAMILY B MEMBER 10, MITOCHONDRIAL"/>
    <property type="match status" value="1"/>
</dbReference>
<dbReference type="GO" id="GO:0005524">
    <property type="term" value="F:ATP binding"/>
    <property type="evidence" value="ECO:0007669"/>
    <property type="project" value="UniProtKB-KW"/>
</dbReference>
<evidence type="ECO:0000256" key="7">
    <source>
        <dbReference type="ARBA" id="ARBA00023136"/>
    </source>
</evidence>
<dbReference type="EMBL" id="AZDI01000001">
    <property type="protein sequence ID" value="KRK46697.1"/>
    <property type="molecule type" value="Genomic_DNA"/>
</dbReference>
<dbReference type="GO" id="GO:0016887">
    <property type="term" value="F:ATP hydrolysis activity"/>
    <property type="evidence" value="ECO:0007669"/>
    <property type="project" value="InterPro"/>
</dbReference>
<organism evidence="11 12">
    <name type="scientific">Dellaglioa algida DSM 15638</name>
    <dbReference type="NCBI Taxonomy" id="1423719"/>
    <lineage>
        <taxon>Bacteria</taxon>
        <taxon>Bacillati</taxon>
        <taxon>Bacillota</taxon>
        <taxon>Bacilli</taxon>
        <taxon>Lactobacillales</taxon>
        <taxon>Lactobacillaceae</taxon>
        <taxon>Dellaglioa</taxon>
    </lineage>
</organism>
<evidence type="ECO:0000259" key="10">
    <source>
        <dbReference type="PROSITE" id="PS50929"/>
    </source>
</evidence>
<dbReference type="FunFam" id="3.40.50.300:FF:000287">
    <property type="entry name" value="Multidrug ABC transporter ATP-binding protein"/>
    <property type="match status" value="1"/>
</dbReference>
<dbReference type="SUPFAM" id="SSF90123">
    <property type="entry name" value="ABC transporter transmembrane region"/>
    <property type="match status" value="1"/>
</dbReference>
<dbReference type="InterPro" id="IPR039421">
    <property type="entry name" value="Type_1_exporter"/>
</dbReference>
<dbReference type="AlphaFoldDB" id="A0A0R1HMA0"/>
<dbReference type="PANTHER" id="PTHR43394">
    <property type="entry name" value="ATP-DEPENDENT PERMEASE MDL1, MITOCHONDRIAL"/>
    <property type="match status" value="1"/>
</dbReference>
<evidence type="ECO:0000313" key="12">
    <source>
        <dbReference type="Proteomes" id="UP000051450"/>
    </source>
</evidence>
<evidence type="ECO:0000256" key="1">
    <source>
        <dbReference type="ARBA" id="ARBA00004651"/>
    </source>
</evidence>
<proteinExistence type="predicted"/>
<evidence type="ECO:0000313" key="11">
    <source>
        <dbReference type="EMBL" id="KRK46697.1"/>
    </source>
</evidence>
<protein>
    <submittedName>
        <fullName evidence="11">ABC transporter</fullName>
    </submittedName>
</protein>
<dbReference type="SUPFAM" id="SSF52540">
    <property type="entry name" value="P-loop containing nucleoside triphosphate hydrolases"/>
    <property type="match status" value="1"/>
</dbReference>
<feature type="transmembrane region" description="Helical" evidence="8">
    <location>
        <begin position="149"/>
        <end position="171"/>
    </location>
</feature>
<evidence type="ECO:0000256" key="2">
    <source>
        <dbReference type="ARBA" id="ARBA00022448"/>
    </source>
</evidence>
<dbReference type="CDD" id="cd03254">
    <property type="entry name" value="ABCC_Glucan_exporter_like"/>
    <property type="match status" value="1"/>
</dbReference>
<accession>A0A0R1HMA0</accession>
<reference evidence="11 12" key="1">
    <citation type="journal article" date="2015" name="Genome Announc.">
        <title>Expanding the biotechnology potential of lactobacilli through comparative genomics of 213 strains and associated genera.</title>
        <authorList>
            <person name="Sun Z."/>
            <person name="Harris H.M."/>
            <person name="McCann A."/>
            <person name="Guo C."/>
            <person name="Argimon S."/>
            <person name="Zhang W."/>
            <person name="Yang X."/>
            <person name="Jeffery I.B."/>
            <person name="Cooney J.C."/>
            <person name="Kagawa T.F."/>
            <person name="Liu W."/>
            <person name="Song Y."/>
            <person name="Salvetti E."/>
            <person name="Wrobel A."/>
            <person name="Rasinkangas P."/>
            <person name="Parkhill J."/>
            <person name="Rea M.C."/>
            <person name="O'Sullivan O."/>
            <person name="Ritari J."/>
            <person name="Douillard F.P."/>
            <person name="Paul Ross R."/>
            <person name="Yang R."/>
            <person name="Briner A.E."/>
            <person name="Felis G.E."/>
            <person name="de Vos W.M."/>
            <person name="Barrangou R."/>
            <person name="Klaenhammer T.R."/>
            <person name="Caufield P.W."/>
            <person name="Cui Y."/>
            <person name="Zhang H."/>
            <person name="O'Toole P.W."/>
        </authorList>
    </citation>
    <scope>NUCLEOTIDE SEQUENCE [LARGE SCALE GENOMIC DNA]</scope>
    <source>
        <strain evidence="11 12">DSM 15638</strain>
    </source>
</reference>
<dbReference type="PATRIC" id="fig|1423719.4.peg.325"/>
<dbReference type="PROSITE" id="PS50893">
    <property type="entry name" value="ABC_TRANSPORTER_2"/>
    <property type="match status" value="1"/>
</dbReference>
<sequence>MSEKSKSSWQKEMSGKEQRDVIKRLLPYTKDFKADFLIAILFAALLSGINILLPLLLQYYMDHYLQSKSTPLNVMFLFAGLYFIGVILKAITQFIQMYLYSMGAEKTLEKIRIVLFKKIHTLGMRYFDQTPAGAVVSRVTNDTMTLADFWTLFMTLIIGIFSLVSAFVAMYIAKPQIALITLIFVPILMITTWYYQRFSSRVYRQMREYLSRLNTKLNESIVGINVIQQFRQEERIEGEFEDTNELYLKKRFEMIKTNSLLLSPIISLFYALAVVITLGLFGINSLDHFVEAGMVYAFLTYLQNFFNPMTNLMDYLTTFQDGIVAGSRIIGVLDDQTLEPQQTPDKGATIVNGKIEFKNVTFSYDNENAVLKNISFVVRPGETLAFVGHTGSGKSSTINVLMRFYDFQEGQILIDDLDIKKYSSDELRKKMGLVLQDSFLFYGTVASNIRMLNQNVTNGQIEEAAKFVHADQFIEKLPKRYQTKVVERGATYSSGEKQLISFARTIVTNPKILILDEATANIDTETEQLIQDGLKQMRQNRTTLVIAHRLSTIVDANQILVLDKGKIVERGTHEELLKLEGKYFDMYHLQNISDD</sequence>
<feature type="transmembrane region" description="Helical" evidence="8">
    <location>
        <begin position="72"/>
        <end position="92"/>
    </location>
</feature>
<comment type="caution">
    <text evidence="11">The sequence shown here is derived from an EMBL/GenBank/DDBJ whole genome shotgun (WGS) entry which is preliminary data.</text>
</comment>
<dbReference type="Pfam" id="PF00005">
    <property type="entry name" value="ABC_tran"/>
    <property type="match status" value="1"/>
</dbReference>
<dbReference type="GO" id="GO:0015421">
    <property type="term" value="F:ABC-type oligopeptide transporter activity"/>
    <property type="evidence" value="ECO:0007669"/>
    <property type="project" value="TreeGrafter"/>
</dbReference>
<dbReference type="Pfam" id="PF00664">
    <property type="entry name" value="ABC_membrane"/>
    <property type="match status" value="1"/>
</dbReference>
<name>A0A0R1HMA0_9LACO</name>
<keyword evidence="3 8" id="KW-0812">Transmembrane</keyword>
<evidence type="ECO:0000256" key="4">
    <source>
        <dbReference type="ARBA" id="ARBA00022741"/>
    </source>
</evidence>
<keyword evidence="2" id="KW-0813">Transport</keyword>
<dbReference type="OrthoDB" id="9770415at2"/>
<dbReference type="Gene3D" id="3.40.50.300">
    <property type="entry name" value="P-loop containing nucleotide triphosphate hydrolases"/>
    <property type="match status" value="1"/>
</dbReference>
<dbReference type="InterPro" id="IPR017871">
    <property type="entry name" value="ABC_transporter-like_CS"/>
</dbReference>
<feature type="transmembrane region" description="Helical" evidence="8">
    <location>
        <begin position="36"/>
        <end position="60"/>
    </location>
</feature>
<keyword evidence="4" id="KW-0547">Nucleotide-binding</keyword>
<dbReference type="PROSITE" id="PS50929">
    <property type="entry name" value="ABC_TM1F"/>
    <property type="match status" value="1"/>
</dbReference>
<evidence type="ECO:0000256" key="5">
    <source>
        <dbReference type="ARBA" id="ARBA00022840"/>
    </source>
</evidence>
<keyword evidence="12" id="KW-1185">Reference proteome</keyword>